<dbReference type="SUPFAM" id="SSF101801">
    <property type="entry name" value="Surface presentation of antigens (SPOA)"/>
    <property type="match status" value="1"/>
</dbReference>
<dbReference type="InterPro" id="IPR036429">
    <property type="entry name" value="SpoA-like_sf"/>
</dbReference>
<evidence type="ECO:0000313" key="3">
    <source>
        <dbReference type="Proteomes" id="UP001500279"/>
    </source>
</evidence>
<accession>A0ABP3VIX9</accession>
<sequence length="304" mass="32860">MPLNAIPPVSEPARVATHAVLDPRSLGRPVHRLASFALLLEDALNSLWAEPLNRRYQAHWHVGGLAFSRGDAPASPGRWLAFRGAAGAWGWRLAREVALGLLAYRYGLPQQAAADAANPAAPTREPGPVTASEERLVQQLGQQVLALLVQCLDRPAGTAPLQPAALADIECLGVVQPDLRHWRLRGELQDSRSGATGALEITLDDACMDRLFKTLEPARTERVRSRGDAANAARPFPHRLGLAMTARLLQKELSLGTLLDLKVGDVLPVRLGATDVLIDDARLFTATVAERQGKLCLTTFEDAE</sequence>
<keyword evidence="3" id="KW-1185">Reference proteome</keyword>
<dbReference type="InterPro" id="IPR001543">
    <property type="entry name" value="FliN-like_C"/>
</dbReference>
<protein>
    <recommendedName>
        <fullName evidence="1">Flagellar motor switch protein FliN-like C-terminal domain-containing protein</fullName>
    </recommendedName>
</protein>
<organism evidence="2 3">
    <name type="scientific">Ideonella azotifigens</name>
    <dbReference type="NCBI Taxonomy" id="513160"/>
    <lineage>
        <taxon>Bacteria</taxon>
        <taxon>Pseudomonadati</taxon>
        <taxon>Pseudomonadota</taxon>
        <taxon>Betaproteobacteria</taxon>
        <taxon>Burkholderiales</taxon>
        <taxon>Sphaerotilaceae</taxon>
        <taxon>Ideonella</taxon>
    </lineage>
</organism>
<evidence type="ECO:0000259" key="1">
    <source>
        <dbReference type="Pfam" id="PF01052"/>
    </source>
</evidence>
<evidence type="ECO:0000313" key="2">
    <source>
        <dbReference type="EMBL" id="GAA0758858.1"/>
    </source>
</evidence>
<feature type="domain" description="Flagellar motor switch protein FliN-like C-terminal" evidence="1">
    <location>
        <begin position="242"/>
        <end position="297"/>
    </location>
</feature>
<dbReference type="Proteomes" id="UP001500279">
    <property type="component" value="Unassembled WGS sequence"/>
</dbReference>
<reference evidence="3" key="1">
    <citation type="journal article" date="2019" name="Int. J. Syst. Evol. Microbiol.">
        <title>The Global Catalogue of Microorganisms (GCM) 10K type strain sequencing project: providing services to taxonomists for standard genome sequencing and annotation.</title>
        <authorList>
            <consortium name="The Broad Institute Genomics Platform"/>
            <consortium name="The Broad Institute Genome Sequencing Center for Infectious Disease"/>
            <person name="Wu L."/>
            <person name="Ma J."/>
        </authorList>
    </citation>
    <scope>NUCLEOTIDE SEQUENCE [LARGE SCALE GENOMIC DNA]</scope>
    <source>
        <strain evidence="3">JCM 15503</strain>
    </source>
</reference>
<dbReference type="RefSeq" id="WP_231010086.1">
    <property type="nucleotide sequence ID" value="NZ_BAAAEW010000026.1"/>
</dbReference>
<proteinExistence type="predicted"/>
<comment type="caution">
    <text evidence="2">The sequence shown here is derived from an EMBL/GenBank/DDBJ whole genome shotgun (WGS) entry which is preliminary data.</text>
</comment>
<gene>
    <name evidence="2" type="ORF">GCM10009107_39730</name>
</gene>
<name>A0ABP3VIX9_9BURK</name>
<dbReference type="EMBL" id="BAAAEW010000026">
    <property type="protein sequence ID" value="GAA0758858.1"/>
    <property type="molecule type" value="Genomic_DNA"/>
</dbReference>
<dbReference type="Pfam" id="PF01052">
    <property type="entry name" value="FliMN_C"/>
    <property type="match status" value="1"/>
</dbReference>